<accession>A0AAD8H674</accession>
<protein>
    <submittedName>
        <fullName evidence="2">Uncharacterized protein</fullName>
    </submittedName>
</protein>
<organism evidence="2 3">
    <name type="scientific">Heracleum sosnowskyi</name>
    <dbReference type="NCBI Taxonomy" id="360622"/>
    <lineage>
        <taxon>Eukaryota</taxon>
        <taxon>Viridiplantae</taxon>
        <taxon>Streptophyta</taxon>
        <taxon>Embryophyta</taxon>
        <taxon>Tracheophyta</taxon>
        <taxon>Spermatophyta</taxon>
        <taxon>Magnoliopsida</taxon>
        <taxon>eudicotyledons</taxon>
        <taxon>Gunneridae</taxon>
        <taxon>Pentapetalae</taxon>
        <taxon>asterids</taxon>
        <taxon>campanulids</taxon>
        <taxon>Apiales</taxon>
        <taxon>Apiaceae</taxon>
        <taxon>Apioideae</taxon>
        <taxon>apioid superclade</taxon>
        <taxon>Tordylieae</taxon>
        <taxon>Tordyliinae</taxon>
        <taxon>Heracleum</taxon>
    </lineage>
</organism>
<reference evidence="2" key="2">
    <citation type="submission" date="2023-05" db="EMBL/GenBank/DDBJ databases">
        <authorList>
            <person name="Schelkunov M.I."/>
        </authorList>
    </citation>
    <scope>NUCLEOTIDE SEQUENCE</scope>
    <source>
        <strain evidence="2">Hsosn_3</strain>
        <tissue evidence="2">Leaf</tissue>
    </source>
</reference>
<evidence type="ECO:0000313" key="2">
    <source>
        <dbReference type="EMBL" id="KAK1360506.1"/>
    </source>
</evidence>
<sequence length="127" mass="14119">MHQRQLLARGSILALALAHSASHKATANVLPGLWQPSNGGLVTMILVRHNLKMFLSDVLKALVPSGANDQICVWSMNEWTKQAYKSLHISSGRAPYSLVQNHAQFDQDQIHLLVIRESLIAGKYLIR</sequence>
<dbReference type="AlphaFoldDB" id="A0AAD8H674"/>
<dbReference type="GO" id="GO:0006355">
    <property type="term" value="P:regulation of DNA-templated transcription"/>
    <property type="evidence" value="ECO:0007669"/>
    <property type="project" value="InterPro"/>
</dbReference>
<comment type="caution">
    <text evidence="2">The sequence shown here is derived from an EMBL/GenBank/DDBJ whole genome shotgun (WGS) entry which is preliminary data.</text>
</comment>
<gene>
    <name evidence="2" type="ORF">POM88_044980</name>
</gene>
<dbReference type="PANTHER" id="PTHR44083:SF48">
    <property type="entry name" value="TOPLESS-RELATED PROTEIN 4"/>
    <property type="match status" value="1"/>
</dbReference>
<dbReference type="EMBL" id="JAUIZM010000010">
    <property type="protein sequence ID" value="KAK1360506.1"/>
    <property type="molecule type" value="Genomic_DNA"/>
</dbReference>
<name>A0AAD8H674_9APIA</name>
<feature type="chain" id="PRO_5042232897" evidence="1">
    <location>
        <begin position="28"/>
        <end position="127"/>
    </location>
</feature>
<proteinExistence type="predicted"/>
<dbReference type="PANTHER" id="PTHR44083">
    <property type="entry name" value="TOPLESS-RELATED PROTEIN 1-RELATED"/>
    <property type="match status" value="1"/>
</dbReference>
<keyword evidence="1" id="KW-0732">Signal</keyword>
<keyword evidence="3" id="KW-1185">Reference proteome</keyword>
<dbReference type="Proteomes" id="UP001237642">
    <property type="component" value="Unassembled WGS sequence"/>
</dbReference>
<evidence type="ECO:0000313" key="3">
    <source>
        <dbReference type="Proteomes" id="UP001237642"/>
    </source>
</evidence>
<reference evidence="2" key="1">
    <citation type="submission" date="2023-02" db="EMBL/GenBank/DDBJ databases">
        <title>Genome of toxic invasive species Heracleum sosnowskyi carries increased number of genes despite the absence of recent whole-genome duplications.</title>
        <authorList>
            <person name="Schelkunov M."/>
            <person name="Shtratnikova V."/>
            <person name="Makarenko M."/>
            <person name="Klepikova A."/>
            <person name="Omelchenko D."/>
            <person name="Novikova G."/>
            <person name="Obukhova E."/>
            <person name="Bogdanov V."/>
            <person name="Penin A."/>
            <person name="Logacheva M."/>
        </authorList>
    </citation>
    <scope>NUCLEOTIDE SEQUENCE</scope>
    <source>
        <strain evidence="2">Hsosn_3</strain>
        <tissue evidence="2">Leaf</tissue>
    </source>
</reference>
<evidence type="ECO:0000256" key="1">
    <source>
        <dbReference type="SAM" id="SignalP"/>
    </source>
</evidence>
<dbReference type="InterPro" id="IPR027728">
    <property type="entry name" value="Topless_fam"/>
</dbReference>
<feature type="signal peptide" evidence="1">
    <location>
        <begin position="1"/>
        <end position="27"/>
    </location>
</feature>